<dbReference type="InterPro" id="IPR012910">
    <property type="entry name" value="Plug_dom"/>
</dbReference>
<keyword evidence="11 14" id="KW-0472">Membrane</keyword>
<evidence type="ECO:0000256" key="9">
    <source>
        <dbReference type="ARBA" id="ARBA00023065"/>
    </source>
</evidence>
<evidence type="ECO:0000256" key="10">
    <source>
        <dbReference type="ARBA" id="ARBA00023077"/>
    </source>
</evidence>
<evidence type="ECO:0000313" key="18">
    <source>
        <dbReference type="EMBL" id="THF61501.1"/>
    </source>
</evidence>
<keyword evidence="8" id="KW-0408">Iron</keyword>
<evidence type="ECO:0000256" key="6">
    <source>
        <dbReference type="ARBA" id="ARBA00022692"/>
    </source>
</evidence>
<dbReference type="Proteomes" id="UP000308430">
    <property type="component" value="Unassembled WGS sequence"/>
</dbReference>
<comment type="subcellular location">
    <subcellularLocation>
        <location evidence="1 14">Cell outer membrane</location>
        <topology evidence="1 14">Multi-pass membrane protein</topology>
    </subcellularLocation>
</comment>
<keyword evidence="10 15" id="KW-0798">TonB box</keyword>
<evidence type="ECO:0000256" key="2">
    <source>
        <dbReference type="ARBA" id="ARBA00009810"/>
    </source>
</evidence>
<dbReference type="InterPro" id="IPR036942">
    <property type="entry name" value="Beta-barrel_TonB_sf"/>
</dbReference>
<evidence type="ECO:0000259" key="16">
    <source>
        <dbReference type="Pfam" id="PF00593"/>
    </source>
</evidence>
<dbReference type="InterPro" id="IPR000531">
    <property type="entry name" value="Beta-barrel_TonB"/>
</dbReference>
<feature type="domain" description="TonB-dependent receptor plug" evidence="17">
    <location>
        <begin position="47"/>
        <end position="152"/>
    </location>
</feature>
<keyword evidence="19" id="KW-1185">Reference proteome</keyword>
<proteinExistence type="inferred from homology"/>
<evidence type="ECO:0000256" key="5">
    <source>
        <dbReference type="ARBA" id="ARBA00022496"/>
    </source>
</evidence>
<protein>
    <submittedName>
        <fullName evidence="18">TonB-dependent siderophore receptor</fullName>
    </submittedName>
</protein>
<evidence type="ECO:0000313" key="19">
    <source>
        <dbReference type="Proteomes" id="UP000308430"/>
    </source>
</evidence>
<comment type="similarity">
    <text evidence="2 14 15">Belongs to the TonB-dependent receptor family.</text>
</comment>
<dbReference type="InterPro" id="IPR037066">
    <property type="entry name" value="Plug_dom_sf"/>
</dbReference>
<feature type="domain" description="TonB-dependent receptor-like beta-barrel" evidence="16">
    <location>
        <begin position="230"/>
        <end position="651"/>
    </location>
</feature>
<dbReference type="OrthoDB" id="183532at2"/>
<dbReference type="Pfam" id="PF07715">
    <property type="entry name" value="Plug"/>
    <property type="match status" value="1"/>
</dbReference>
<evidence type="ECO:0000256" key="12">
    <source>
        <dbReference type="ARBA" id="ARBA00023170"/>
    </source>
</evidence>
<evidence type="ECO:0000256" key="8">
    <source>
        <dbReference type="ARBA" id="ARBA00023004"/>
    </source>
</evidence>
<dbReference type="PROSITE" id="PS52016">
    <property type="entry name" value="TONB_DEPENDENT_REC_3"/>
    <property type="match status" value="1"/>
</dbReference>
<evidence type="ECO:0000256" key="3">
    <source>
        <dbReference type="ARBA" id="ARBA00022448"/>
    </source>
</evidence>
<evidence type="ECO:0000256" key="7">
    <source>
        <dbReference type="ARBA" id="ARBA00022729"/>
    </source>
</evidence>
<evidence type="ECO:0000256" key="13">
    <source>
        <dbReference type="ARBA" id="ARBA00023237"/>
    </source>
</evidence>
<gene>
    <name evidence="18" type="ORF">E6C76_20695</name>
</gene>
<evidence type="ECO:0000256" key="4">
    <source>
        <dbReference type="ARBA" id="ARBA00022452"/>
    </source>
</evidence>
<evidence type="ECO:0000256" key="1">
    <source>
        <dbReference type="ARBA" id="ARBA00004571"/>
    </source>
</evidence>
<evidence type="ECO:0000256" key="14">
    <source>
        <dbReference type="PROSITE-ProRule" id="PRU01360"/>
    </source>
</evidence>
<dbReference type="GO" id="GO:0038023">
    <property type="term" value="F:signaling receptor activity"/>
    <property type="evidence" value="ECO:0007669"/>
    <property type="project" value="InterPro"/>
</dbReference>
<keyword evidence="9" id="KW-0406">Ion transport</keyword>
<dbReference type="CDD" id="cd01347">
    <property type="entry name" value="ligand_gated_channel"/>
    <property type="match status" value="1"/>
</dbReference>
<keyword evidence="5" id="KW-0410">Iron transport</keyword>
<keyword evidence="3 14" id="KW-0813">Transport</keyword>
<dbReference type="AlphaFoldDB" id="A0A4S4APB0"/>
<dbReference type="GO" id="GO:0009279">
    <property type="term" value="C:cell outer membrane"/>
    <property type="evidence" value="ECO:0007669"/>
    <property type="project" value="UniProtKB-SubCell"/>
</dbReference>
<dbReference type="EMBL" id="SSOC01000009">
    <property type="protein sequence ID" value="THF61501.1"/>
    <property type="molecule type" value="Genomic_DNA"/>
</dbReference>
<evidence type="ECO:0000256" key="15">
    <source>
        <dbReference type="RuleBase" id="RU003357"/>
    </source>
</evidence>
<keyword evidence="12 18" id="KW-0675">Receptor</keyword>
<dbReference type="SUPFAM" id="SSF56935">
    <property type="entry name" value="Porins"/>
    <property type="match status" value="1"/>
</dbReference>
<dbReference type="GO" id="GO:0015344">
    <property type="term" value="F:siderophore uptake transmembrane transporter activity"/>
    <property type="evidence" value="ECO:0007669"/>
    <property type="project" value="TreeGrafter"/>
</dbReference>
<reference evidence="18 19" key="1">
    <citation type="submission" date="2019-04" db="EMBL/GenBank/DDBJ databases">
        <title>Azoarcus nasutitermitis sp. nov. isolated from termite nest.</title>
        <authorList>
            <person name="Lin S.-Y."/>
            <person name="Hameed A."/>
            <person name="Hsu Y.-H."/>
            <person name="Young C.-C."/>
        </authorList>
    </citation>
    <scope>NUCLEOTIDE SEQUENCE [LARGE SCALE GENOMIC DNA]</scope>
    <source>
        <strain evidence="18 19">CC-YHH838</strain>
    </source>
</reference>
<keyword evidence="13 14" id="KW-0998">Cell outer membrane</keyword>
<dbReference type="PANTHER" id="PTHR32552">
    <property type="entry name" value="FERRICHROME IRON RECEPTOR-RELATED"/>
    <property type="match status" value="1"/>
</dbReference>
<comment type="caution">
    <text evidence="18">The sequence shown here is derived from an EMBL/GenBank/DDBJ whole genome shotgun (WGS) entry which is preliminary data.</text>
</comment>
<keyword evidence="7" id="KW-0732">Signal</keyword>
<dbReference type="PANTHER" id="PTHR32552:SF68">
    <property type="entry name" value="FERRICHROME OUTER MEMBRANE TRANSPORTER_PHAGE RECEPTOR"/>
    <property type="match status" value="1"/>
</dbReference>
<evidence type="ECO:0000256" key="11">
    <source>
        <dbReference type="ARBA" id="ARBA00023136"/>
    </source>
</evidence>
<keyword evidence="4 14" id="KW-1134">Transmembrane beta strand</keyword>
<keyword evidence="6 14" id="KW-0812">Transmembrane</keyword>
<evidence type="ECO:0000259" key="17">
    <source>
        <dbReference type="Pfam" id="PF07715"/>
    </source>
</evidence>
<dbReference type="NCBIfam" id="TIGR01783">
    <property type="entry name" value="TonB-siderophor"/>
    <property type="match status" value="1"/>
</dbReference>
<organism evidence="18 19">
    <name type="scientific">Pseudothauera nasutitermitis</name>
    <dbReference type="NCBI Taxonomy" id="2565930"/>
    <lineage>
        <taxon>Bacteria</taxon>
        <taxon>Pseudomonadati</taxon>
        <taxon>Pseudomonadota</taxon>
        <taxon>Betaproteobacteria</taxon>
        <taxon>Rhodocyclales</taxon>
        <taxon>Zoogloeaceae</taxon>
        <taxon>Pseudothauera</taxon>
    </lineage>
</organism>
<dbReference type="InterPro" id="IPR010105">
    <property type="entry name" value="TonB_sidphr_rcpt"/>
</dbReference>
<name>A0A4S4APB0_9RHOO</name>
<accession>A0A4S4APB0</accession>
<dbReference type="InterPro" id="IPR039426">
    <property type="entry name" value="TonB-dep_rcpt-like"/>
</dbReference>
<dbReference type="Gene3D" id="2.170.130.10">
    <property type="entry name" value="TonB-dependent receptor, plug domain"/>
    <property type="match status" value="1"/>
</dbReference>
<sequence>MATLPKAAGEATLAPVTVTASTAATNRSSLAGYLPKTSSTLKSSTPLIETPRSISIVTREQIKTQAPKNIEQALSYTAGVVTETSGAQDSRMSGGATIRGFSNGSAYYKDGLLQPAVGTYASWDDAIDTIESIEILKGPASVLYGHSRPGGIVNVNTKRPTADHVNSVGLQLGSYNRRQLSADVGSALDEDQRVLFRLAATGRDGETRLDHSRDDLLSVAPSLLWNISAATKLTLLGNYSRERGTPKAWWPNAYTFPQSAGLPTSRNAGEPSFERFDRDIRSFGYSFEHATDSGWNFTQNLRYAEIDIDYRHVYAYNLLADGRTANRGSLAQQTEANNLAVDSRLARDFSWGGVSHAFSLGLDYLKYRQRGAVGFGTAPDLDIYAPVYGYEIPLPALNPTRSTLAQTGIYTTNQFKWNRWVANASLRYDVARSTRESTTQPKTRDSATTGSLGLLYLFDNGIAPYASYATSFNPITGLKFDGSAFEPTEGTQYEAGVKYQPPGQEGFVTVSLFDLTQTNTTTTDLAHPGFSVQTGEERSTGIELEGYIVLMRDLGIKGAYTYQNPRVTRSNVANRVGCQSNQVPKETASIWLDYRPAALAGWQFAGGARYKGKTPAGFGCSAPYDKAFTLADLAIAYETTEYRIALNVTNVFDKKYFTNAFRGSERETSVQFNYYW</sequence>
<dbReference type="Gene3D" id="2.40.170.20">
    <property type="entry name" value="TonB-dependent receptor, beta-barrel domain"/>
    <property type="match status" value="1"/>
</dbReference>
<dbReference type="GO" id="GO:0015891">
    <property type="term" value="P:siderophore transport"/>
    <property type="evidence" value="ECO:0007669"/>
    <property type="project" value="InterPro"/>
</dbReference>
<dbReference type="Pfam" id="PF00593">
    <property type="entry name" value="TonB_dep_Rec_b-barrel"/>
    <property type="match status" value="1"/>
</dbReference>